<dbReference type="OrthoDB" id="432970at2759"/>
<dbReference type="STRING" id="1314781.A0A165AP53"/>
<name>A0A165AP53_EXIGL</name>
<dbReference type="InterPro" id="IPR002893">
    <property type="entry name" value="Znf_MYND"/>
</dbReference>
<evidence type="ECO:0000313" key="7">
    <source>
        <dbReference type="Proteomes" id="UP000077266"/>
    </source>
</evidence>
<dbReference type="EMBL" id="KV426638">
    <property type="protein sequence ID" value="KZV79327.1"/>
    <property type="molecule type" value="Genomic_DNA"/>
</dbReference>
<reference evidence="6 7" key="1">
    <citation type="journal article" date="2016" name="Mol. Biol. Evol.">
        <title>Comparative Genomics of Early-Diverging Mushroom-Forming Fungi Provides Insights into the Origins of Lignocellulose Decay Capabilities.</title>
        <authorList>
            <person name="Nagy L.G."/>
            <person name="Riley R."/>
            <person name="Tritt A."/>
            <person name="Adam C."/>
            <person name="Daum C."/>
            <person name="Floudas D."/>
            <person name="Sun H."/>
            <person name="Yadav J.S."/>
            <person name="Pangilinan J."/>
            <person name="Larsson K.H."/>
            <person name="Matsuura K."/>
            <person name="Barry K."/>
            <person name="Labutti K."/>
            <person name="Kuo R."/>
            <person name="Ohm R.A."/>
            <person name="Bhattacharya S.S."/>
            <person name="Shirouzu T."/>
            <person name="Yoshinaga Y."/>
            <person name="Martin F.M."/>
            <person name="Grigoriev I.V."/>
            <person name="Hibbett D.S."/>
        </authorList>
    </citation>
    <scope>NUCLEOTIDE SEQUENCE [LARGE SCALE GENOMIC DNA]</scope>
    <source>
        <strain evidence="6 7">HHB12029</strain>
    </source>
</reference>
<sequence>MPGSPLLWQPSAERPIPYSRAPPVNLVAHLPPEEDAKILLLGGDARSVLYTAYVDEPKPGQAPRMREITCVDLHAAVLAKHAVLYAILSENDQLRSKHAYEIYHYPILSFHSYIAVTDAVAELRRASMDRETWSKSRFAAFMQFGDMNVQEDMHECFSRWDRHFRQTEETEISGGDPTSEDLSRSVGAFLGMESKRHEELVAKYRAACELPLSSEADYYLNPLFEGRTHVSSRFPYSGMHYSDAYARQPVSTPEQTDSQLIAALENWGRAFREAVRRMTGPKKKRKHRPSLIIRFIRGDALAVCDALSGSKSTAHWGGSPFVDRWHSDRIVLTLPPEQARFNVIDASRVTDHIGLLNLLVWCRPLLASGSSSDSAILYTEEFHSPGEPDNLPFLLGDDISCISVLLGLSHIGYTAGFNGVRDVLVVSRASFLVTKYVSFSSWTVTPSACGSVRFEPGQLVEILFSITQISLSANHAPSSPETIARFMALARQYTPATDWTRAIELFLDRLRYDDHAMTGVLTEVYTQLHLHGQASLLTSAPYWYADSFCAESSSTLSSDFDYPDVASELRLVGLQVPSALVENFRDAARVSRSSVRFTCLVAGAGDNALHVALQLSFHEFSCVQALSETRILRVPDEERDSVYFQASSDSVLFLFFAPAALVRRQPYEPCTTEIALMARVSVDGSAGDSECVFSAPLFRDEVVCVFELAEFSDFDDLPVTPRARSLEDSAPVFDAVIKEPWPHTVTHLRTRLPLPMTGLLTSHETARPTQVSRTSLGYHPTANGPLILRCPLPVDGTLALLQYQNGAEQVKISVPVIVSPKPSVIAFEHDSAQKGDTLIDWKAMHRINLDACTELQQFRPEGFIFWEWIKNWMRILYESGTFFHHVDFDRVRGSDVATKLYRIMELARPVLCKPPEKRFLRILRASSRNPYCYLFLNAMRIDHVGRALVLDAHVMFVHRGSLGLKLDTDPTDAETRDILVAPATIETLGALFPLWAERCRRGWLHRPDCAYRDSEESDDSWSPICFCGNGKDRGNAYIGRDDFWNQNGVRLTRVAIGMPWELRGTTTNNVEKAASDACHRCRRRIQDGFAISCPLCNSEEYCSEECCAEDRTFHASDCKSRT</sequence>
<dbReference type="PROSITE" id="PS50865">
    <property type="entry name" value="ZF_MYND_2"/>
    <property type="match status" value="1"/>
</dbReference>
<evidence type="ECO:0000256" key="3">
    <source>
        <dbReference type="ARBA" id="ARBA00022833"/>
    </source>
</evidence>
<dbReference type="InterPro" id="IPR027974">
    <property type="entry name" value="DUF4470"/>
</dbReference>
<keyword evidence="3" id="KW-0862">Zinc</keyword>
<evidence type="ECO:0000259" key="5">
    <source>
        <dbReference type="PROSITE" id="PS50865"/>
    </source>
</evidence>
<dbReference type="PROSITE" id="PS01360">
    <property type="entry name" value="ZF_MYND_1"/>
    <property type="match status" value="1"/>
</dbReference>
<feature type="domain" description="MYND-type" evidence="5">
    <location>
        <begin position="1078"/>
        <end position="1118"/>
    </location>
</feature>
<dbReference type="AlphaFoldDB" id="A0A165AP53"/>
<keyword evidence="7" id="KW-1185">Reference proteome</keyword>
<dbReference type="Proteomes" id="UP000077266">
    <property type="component" value="Unassembled WGS sequence"/>
</dbReference>
<organism evidence="6 7">
    <name type="scientific">Exidia glandulosa HHB12029</name>
    <dbReference type="NCBI Taxonomy" id="1314781"/>
    <lineage>
        <taxon>Eukaryota</taxon>
        <taxon>Fungi</taxon>
        <taxon>Dikarya</taxon>
        <taxon>Basidiomycota</taxon>
        <taxon>Agaricomycotina</taxon>
        <taxon>Agaricomycetes</taxon>
        <taxon>Auriculariales</taxon>
        <taxon>Exidiaceae</taxon>
        <taxon>Exidia</taxon>
    </lineage>
</organism>
<dbReference type="GO" id="GO:0008270">
    <property type="term" value="F:zinc ion binding"/>
    <property type="evidence" value="ECO:0007669"/>
    <property type="project" value="UniProtKB-KW"/>
</dbReference>
<evidence type="ECO:0000256" key="2">
    <source>
        <dbReference type="ARBA" id="ARBA00022771"/>
    </source>
</evidence>
<evidence type="ECO:0000256" key="1">
    <source>
        <dbReference type="ARBA" id="ARBA00022723"/>
    </source>
</evidence>
<protein>
    <recommendedName>
        <fullName evidence="5">MYND-type domain-containing protein</fullName>
    </recommendedName>
</protein>
<dbReference type="Pfam" id="PF14737">
    <property type="entry name" value="DUF4470"/>
    <property type="match status" value="1"/>
</dbReference>
<keyword evidence="1" id="KW-0479">Metal-binding</keyword>
<evidence type="ECO:0000313" key="6">
    <source>
        <dbReference type="EMBL" id="KZV79327.1"/>
    </source>
</evidence>
<proteinExistence type="predicted"/>
<accession>A0A165AP53</accession>
<evidence type="ECO:0000256" key="4">
    <source>
        <dbReference type="PROSITE-ProRule" id="PRU00134"/>
    </source>
</evidence>
<dbReference type="InParanoid" id="A0A165AP53"/>
<gene>
    <name evidence="6" type="ORF">EXIGLDRAFT_846646</name>
</gene>
<keyword evidence="2 4" id="KW-0863">Zinc-finger</keyword>